<dbReference type="Pfam" id="PF17919">
    <property type="entry name" value="RT_RNaseH_2"/>
    <property type="match status" value="1"/>
</dbReference>
<evidence type="ECO:0008006" key="21">
    <source>
        <dbReference type="Google" id="ProtNLM"/>
    </source>
</evidence>
<keyword evidence="6" id="KW-0064">Aspartyl protease</keyword>
<evidence type="ECO:0000256" key="9">
    <source>
        <dbReference type="ARBA" id="ARBA00022842"/>
    </source>
</evidence>
<evidence type="ECO:0000256" key="6">
    <source>
        <dbReference type="ARBA" id="ARBA00022750"/>
    </source>
</evidence>
<dbReference type="GO" id="GO:0004190">
    <property type="term" value="F:aspartic-type endopeptidase activity"/>
    <property type="evidence" value="ECO:0007669"/>
    <property type="project" value="UniProtKB-KW"/>
</dbReference>
<dbReference type="Pfam" id="PF00078">
    <property type="entry name" value="RVT_1"/>
    <property type="match status" value="1"/>
</dbReference>
<dbReference type="PROSITE" id="PS50878">
    <property type="entry name" value="RT_POL"/>
    <property type="match status" value="1"/>
</dbReference>
<dbReference type="InterPro" id="IPR016197">
    <property type="entry name" value="Chromo-like_dom_sf"/>
</dbReference>
<dbReference type="GO" id="GO:0006310">
    <property type="term" value="P:DNA recombination"/>
    <property type="evidence" value="ECO:0007669"/>
    <property type="project" value="UniProtKB-KW"/>
</dbReference>
<protein>
    <recommendedName>
        <fullName evidence="21">Reverse transcriptase</fullName>
    </recommendedName>
</protein>
<feature type="compositionally biased region" description="Basic and acidic residues" evidence="17">
    <location>
        <begin position="1518"/>
        <end position="1542"/>
    </location>
</feature>
<keyword evidence="9" id="KW-0460">Magnesium</keyword>
<dbReference type="InterPro" id="IPR050951">
    <property type="entry name" value="Retrovirus_Pol_polyprotein"/>
</dbReference>
<evidence type="ECO:0000313" key="20">
    <source>
        <dbReference type="EMBL" id="VFU32067.1"/>
    </source>
</evidence>
<organism evidence="20">
    <name type="scientific">Salix viminalis</name>
    <name type="common">Common osier</name>
    <name type="synonym">Basket willow</name>
    <dbReference type="NCBI Taxonomy" id="40686"/>
    <lineage>
        <taxon>Eukaryota</taxon>
        <taxon>Viridiplantae</taxon>
        <taxon>Streptophyta</taxon>
        <taxon>Embryophyta</taxon>
        <taxon>Tracheophyta</taxon>
        <taxon>Spermatophyta</taxon>
        <taxon>Magnoliopsida</taxon>
        <taxon>eudicotyledons</taxon>
        <taxon>Gunneridae</taxon>
        <taxon>Pentapetalae</taxon>
        <taxon>rosids</taxon>
        <taxon>fabids</taxon>
        <taxon>Malpighiales</taxon>
        <taxon>Salicaceae</taxon>
        <taxon>Saliceae</taxon>
        <taxon>Salix</taxon>
    </lineage>
</organism>
<evidence type="ECO:0000259" key="18">
    <source>
        <dbReference type="PROSITE" id="PS50878"/>
    </source>
</evidence>
<accession>A0A6N2KUZ9</accession>
<sequence>MADGTRVSQLIETVAGLKQQQEAQQQNQQSQQQLLEDIVQQLRNVSARMDQMAKAQGKRPVGSPPNSPIQSVNGNPRNEMVPQEGNQQVQIKSIRLEFPRFSGDDPIGWVYKANQFFNFHNTPAQHRLFIASFHMEGKAITWYQELEETGLITSWEAFVTALHIRFGASSYDDPMEALIGIKQTSSVEAYKTQFELTSNRVRGLSDAHKLSCFMGGLKEDIRMGVRMLNPQNLVAAYGLARMQEENLAIMRRSWKPSTAGFQNRNPIPSFPKGDGREGKSIPIQRLTPAQMKEKRDRGLCFKCDSKWGPGHRCGGPKLFLIEEMEEEDGRNPDVVRDLIDLGDPTDESPGEVGISLHAIIGNPNPRTMRVRIKMKGHQFVALIDTGSTHNFVHPRVVRRTGLRVTKHLPVGVNIADGSKLWSEGSCQDIIVKIQDGQFITHAYILQLGGCDMVLGIQWLSGLGPILWDFKSLTMEFLQEDKKILINGIKVEDSVVDSSLTFLQELKRAEEGLIIQIWELGAEQDKLPSLIRDLLSEYEGVFQEPTGLPPSRTHDHSIVLKEGTSPVNVRPYRYPYYQKSEIERLVRELLAMGTIRPSQSPFSSPVLLVRKADGSWRMCIDYRALNKETVKDKFPIPVVEELLDELHGSQVFSKLDLRSGFHQIRMKEEDIPKTAFRTHEGHYEFLVMPFGLTNAPSTFQGLMNEIFRPYLRKFVLVFFDDILVYSITEEDHGKHLRTVLETLVKHKLFAKWTKCKFASPEIEYLGHIVSKRGVHADPGKVESMIKWPRPKTLKSLRGFLGLTGYYRRFIKGYGGIAGPLTRLLKKGAFNWDPEAERAFEQLKEAVTTPPVLALPDFNKHFTVECDASGIGLGAVLMQEGRPISYYSKSLKGRELTLSTYEKEFLALVSAVQKWRPYLLGQAFMVKTDQQSLKYLLEQRIGTPTQQKWLSKLIGYDFTVEFRAGKENLVADALSRQMGSQETGALWAISTPIVNWVHQLKQSYKADPEIQDIIQQINKETVGSLKFQFKGGILYYKQRIYVSTSSPLKQEILKYIHDSPIAGHAGLEKTLQRGRKDFFWKGMKNEVQEYVKHCEICQRAKGENSKPSGLLQPLPIPTRPWSSISMDFIEGLPKSNQYTTIMVVVDRFTKYAHFIPLSHPYTAPKIAQLFSNNIMRLHGLPQSIVSDRDPTFTSKFWGELFRIQGVKLLMSTAYHPQTDGQTEVTNKTLEGYLRCYVGDNPKGWANWLALAEFCYNTSYHSSTKTTPFEATYGYPPPSIIDYIPGSTQVQATEEHLQDRTEQITKIKQNLKKAQDRQKKQADKGRKDVEFKEGEWAYLKLQPFRQTSMPSNKNGKLTYKYFGPFKITRKVGSVAYQLDLPKEARIHNTFHVSLLKKWLGEGNTPTQWCPDLGTKKSPRPEPAEIMDRRTIATRRKEKEEILLRWEGQPPEDAVWVDEDWFKREYPHLEVKGFEGEGSCNQPEPPQEPSLTPETPTDAEQDETGFSLQALDSNISDQMAPEGHKPAKEEVKCQRGGTDEKKDEIPGRLGLNDKAGQMASPASFTIKEEKGQPRGSSDEAKDKQCGRPGFKDPDHAICH</sequence>
<evidence type="ECO:0000259" key="19">
    <source>
        <dbReference type="PROSITE" id="PS50994"/>
    </source>
</evidence>
<keyword evidence="8" id="KW-0378">Hydrolase</keyword>
<evidence type="ECO:0000256" key="7">
    <source>
        <dbReference type="ARBA" id="ARBA00022759"/>
    </source>
</evidence>
<keyword evidence="14" id="KW-0233">DNA recombination</keyword>
<evidence type="ECO:0000256" key="14">
    <source>
        <dbReference type="ARBA" id="ARBA00023172"/>
    </source>
</evidence>
<dbReference type="GO" id="GO:0004519">
    <property type="term" value="F:endonuclease activity"/>
    <property type="evidence" value="ECO:0007669"/>
    <property type="project" value="UniProtKB-KW"/>
</dbReference>
<dbReference type="Gene3D" id="1.10.340.70">
    <property type="match status" value="1"/>
</dbReference>
<keyword evidence="13" id="KW-0238">DNA-binding</keyword>
<dbReference type="SUPFAM" id="SSF53098">
    <property type="entry name" value="Ribonuclease H-like"/>
    <property type="match status" value="1"/>
</dbReference>
<dbReference type="Pfam" id="PF00665">
    <property type="entry name" value="rve"/>
    <property type="match status" value="1"/>
</dbReference>
<dbReference type="Gene3D" id="3.10.10.10">
    <property type="entry name" value="HIV Type 1 Reverse Transcriptase, subunit A, domain 1"/>
    <property type="match status" value="1"/>
</dbReference>
<keyword evidence="11" id="KW-0695">RNA-directed DNA polymerase</keyword>
<keyword evidence="2" id="KW-0808">Transferase</keyword>
<feature type="coiled-coil region" evidence="16">
    <location>
        <begin position="1294"/>
        <end position="1321"/>
    </location>
</feature>
<dbReference type="FunFam" id="3.30.70.270:FF:000020">
    <property type="entry name" value="Transposon Tf2-6 polyprotein-like Protein"/>
    <property type="match status" value="1"/>
</dbReference>
<dbReference type="InterPro" id="IPR043502">
    <property type="entry name" value="DNA/RNA_pol_sf"/>
</dbReference>
<dbReference type="InterPro" id="IPR041577">
    <property type="entry name" value="RT_RNaseH_2"/>
</dbReference>
<dbReference type="FunFam" id="3.10.10.10:FF:000007">
    <property type="entry name" value="Retrovirus-related Pol polyprotein from transposon 17.6-like Protein"/>
    <property type="match status" value="1"/>
</dbReference>
<evidence type="ECO:0000256" key="1">
    <source>
        <dbReference type="ARBA" id="ARBA00022670"/>
    </source>
</evidence>
<proteinExistence type="predicted"/>
<dbReference type="PANTHER" id="PTHR37984">
    <property type="entry name" value="PROTEIN CBG26694"/>
    <property type="match status" value="1"/>
</dbReference>
<keyword evidence="15" id="KW-0511">Multifunctional enzyme</keyword>
<name>A0A6N2KUZ9_SALVM</name>
<evidence type="ECO:0000256" key="5">
    <source>
        <dbReference type="ARBA" id="ARBA00022723"/>
    </source>
</evidence>
<dbReference type="InterPro" id="IPR005162">
    <property type="entry name" value="Retrotrans_gag_dom"/>
</dbReference>
<dbReference type="InterPro" id="IPR012337">
    <property type="entry name" value="RNaseH-like_sf"/>
</dbReference>
<dbReference type="FunFam" id="3.30.420.10:FF:000219">
    <property type="entry name" value="Putative retroelement"/>
    <property type="match status" value="1"/>
</dbReference>
<dbReference type="SUPFAM" id="SSF50630">
    <property type="entry name" value="Acid proteases"/>
    <property type="match status" value="1"/>
</dbReference>
<dbReference type="GO" id="GO:0003964">
    <property type="term" value="F:RNA-directed DNA polymerase activity"/>
    <property type="evidence" value="ECO:0007669"/>
    <property type="project" value="UniProtKB-KW"/>
</dbReference>
<evidence type="ECO:0000256" key="11">
    <source>
        <dbReference type="ARBA" id="ARBA00022918"/>
    </source>
</evidence>
<keyword evidence="10" id="KW-0229">DNA integration</keyword>
<keyword evidence="12" id="KW-0239">DNA-directed DNA polymerase</keyword>
<dbReference type="InterPro" id="IPR043128">
    <property type="entry name" value="Rev_trsase/Diguanyl_cyclase"/>
</dbReference>
<evidence type="ECO:0000256" key="2">
    <source>
        <dbReference type="ARBA" id="ARBA00022679"/>
    </source>
</evidence>
<keyword evidence="16" id="KW-0175">Coiled coil</keyword>
<reference evidence="20" key="1">
    <citation type="submission" date="2019-03" db="EMBL/GenBank/DDBJ databases">
        <authorList>
            <person name="Mank J."/>
            <person name="Almeida P."/>
        </authorList>
    </citation>
    <scope>NUCLEOTIDE SEQUENCE</scope>
    <source>
        <strain evidence="20">78183</strain>
    </source>
</reference>
<dbReference type="GO" id="GO:0003887">
    <property type="term" value="F:DNA-directed DNA polymerase activity"/>
    <property type="evidence" value="ECO:0007669"/>
    <property type="project" value="UniProtKB-KW"/>
</dbReference>
<feature type="domain" description="Integrase catalytic" evidence="19">
    <location>
        <begin position="1114"/>
        <end position="1273"/>
    </location>
</feature>
<dbReference type="InterPro" id="IPR000477">
    <property type="entry name" value="RT_dom"/>
</dbReference>
<evidence type="ECO:0000256" key="12">
    <source>
        <dbReference type="ARBA" id="ARBA00022932"/>
    </source>
</evidence>
<keyword evidence="7" id="KW-0255">Endonuclease</keyword>
<dbReference type="FunFam" id="1.10.340.70:FF:000001">
    <property type="entry name" value="Retrovirus-related Pol polyprotein from transposon gypsy-like Protein"/>
    <property type="match status" value="1"/>
</dbReference>
<dbReference type="CDD" id="cd01647">
    <property type="entry name" value="RT_LTR"/>
    <property type="match status" value="1"/>
</dbReference>
<dbReference type="InterPro" id="IPR036397">
    <property type="entry name" value="RNaseH_sf"/>
</dbReference>
<evidence type="ECO:0000256" key="10">
    <source>
        <dbReference type="ARBA" id="ARBA00022908"/>
    </source>
</evidence>
<dbReference type="EMBL" id="CAADRP010000779">
    <property type="protein sequence ID" value="VFU32067.1"/>
    <property type="molecule type" value="Genomic_DNA"/>
</dbReference>
<keyword evidence="3" id="KW-0548">Nucleotidyltransferase</keyword>
<dbReference type="InterPro" id="IPR056924">
    <property type="entry name" value="SH3_Tf2-1"/>
</dbReference>
<dbReference type="Pfam" id="PF17921">
    <property type="entry name" value="Integrase_H2C2"/>
    <property type="match status" value="1"/>
</dbReference>
<dbReference type="CDD" id="cd09274">
    <property type="entry name" value="RNase_HI_RT_Ty3"/>
    <property type="match status" value="1"/>
</dbReference>
<dbReference type="Gene3D" id="3.30.70.270">
    <property type="match status" value="2"/>
</dbReference>
<feature type="compositionally biased region" description="Polar residues" evidence="17">
    <location>
        <begin position="1500"/>
        <end position="1513"/>
    </location>
</feature>
<dbReference type="InterPro" id="IPR021109">
    <property type="entry name" value="Peptidase_aspartic_dom_sf"/>
</dbReference>
<evidence type="ECO:0000256" key="17">
    <source>
        <dbReference type="SAM" id="MobiDB-lite"/>
    </source>
</evidence>
<dbReference type="Pfam" id="PF08284">
    <property type="entry name" value="RVP_2"/>
    <property type="match status" value="1"/>
</dbReference>
<evidence type="ECO:0000256" key="13">
    <source>
        <dbReference type="ARBA" id="ARBA00023125"/>
    </source>
</evidence>
<dbReference type="SUPFAM" id="SSF54160">
    <property type="entry name" value="Chromo domain-like"/>
    <property type="match status" value="1"/>
</dbReference>
<dbReference type="InterPro" id="IPR001584">
    <property type="entry name" value="Integrase_cat-core"/>
</dbReference>
<feature type="domain" description="Reverse transcriptase" evidence="18">
    <location>
        <begin position="589"/>
        <end position="768"/>
    </location>
</feature>
<dbReference type="GO" id="GO:0003677">
    <property type="term" value="F:DNA binding"/>
    <property type="evidence" value="ECO:0007669"/>
    <property type="project" value="UniProtKB-KW"/>
</dbReference>
<evidence type="ECO:0000256" key="4">
    <source>
        <dbReference type="ARBA" id="ARBA00022722"/>
    </source>
</evidence>
<dbReference type="PROSITE" id="PS50994">
    <property type="entry name" value="INTEGRASE"/>
    <property type="match status" value="1"/>
</dbReference>
<dbReference type="GO" id="GO:0046872">
    <property type="term" value="F:metal ion binding"/>
    <property type="evidence" value="ECO:0007669"/>
    <property type="project" value="UniProtKB-KW"/>
</dbReference>
<feature type="region of interest" description="Disordered" evidence="17">
    <location>
        <begin position="53"/>
        <end position="75"/>
    </location>
</feature>
<dbReference type="PANTHER" id="PTHR37984:SF5">
    <property type="entry name" value="PROTEIN NYNRIN-LIKE"/>
    <property type="match status" value="1"/>
</dbReference>
<evidence type="ECO:0000256" key="16">
    <source>
        <dbReference type="SAM" id="Coils"/>
    </source>
</evidence>
<dbReference type="FunFam" id="3.10.20.370:FF:000001">
    <property type="entry name" value="Retrovirus-related Pol polyprotein from transposon 17.6-like protein"/>
    <property type="match status" value="1"/>
</dbReference>
<dbReference type="CDD" id="cd00303">
    <property type="entry name" value="retropepsin_like"/>
    <property type="match status" value="1"/>
</dbReference>
<gene>
    <name evidence="20" type="ORF">SVIM_LOCUS139091</name>
</gene>
<dbReference type="GO" id="GO:0006508">
    <property type="term" value="P:proteolysis"/>
    <property type="evidence" value="ECO:0007669"/>
    <property type="project" value="UniProtKB-KW"/>
</dbReference>
<dbReference type="Pfam" id="PF03732">
    <property type="entry name" value="Retrotrans_gag"/>
    <property type="match status" value="1"/>
</dbReference>
<dbReference type="Gene3D" id="3.30.420.10">
    <property type="entry name" value="Ribonuclease H-like superfamily/Ribonuclease H"/>
    <property type="match status" value="1"/>
</dbReference>
<dbReference type="InterPro" id="IPR041588">
    <property type="entry name" value="Integrase_H2C2"/>
</dbReference>
<feature type="compositionally biased region" description="Basic and acidic residues" evidence="17">
    <location>
        <begin position="1562"/>
        <end position="1595"/>
    </location>
</feature>
<feature type="region of interest" description="Disordered" evidence="17">
    <location>
        <begin position="260"/>
        <end position="280"/>
    </location>
</feature>
<keyword evidence="1" id="KW-0645">Protease</keyword>
<dbReference type="Gene3D" id="2.40.70.10">
    <property type="entry name" value="Acid Proteases"/>
    <property type="match status" value="1"/>
</dbReference>
<keyword evidence="4" id="KW-0540">Nuclease</keyword>
<evidence type="ECO:0000256" key="15">
    <source>
        <dbReference type="ARBA" id="ARBA00023268"/>
    </source>
</evidence>
<dbReference type="Pfam" id="PF24626">
    <property type="entry name" value="SH3_Tf2-1"/>
    <property type="match status" value="1"/>
</dbReference>
<dbReference type="GO" id="GO:0015074">
    <property type="term" value="P:DNA integration"/>
    <property type="evidence" value="ECO:0007669"/>
    <property type="project" value="UniProtKB-KW"/>
</dbReference>
<dbReference type="SUPFAM" id="SSF56672">
    <property type="entry name" value="DNA/RNA polymerases"/>
    <property type="match status" value="1"/>
</dbReference>
<evidence type="ECO:0000256" key="3">
    <source>
        <dbReference type="ARBA" id="ARBA00022695"/>
    </source>
</evidence>
<feature type="region of interest" description="Disordered" evidence="17">
    <location>
        <begin position="1469"/>
        <end position="1595"/>
    </location>
</feature>
<evidence type="ECO:0000256" key="8">
    <source>
        <dbReference type="ARBA" id="ARBA00022801"/>
    </source>
</evidence>
<keyword evidence="5" id="KW-0479">Metal-binding</keyword>